<comment type="similarity">
    <text evidence="3 8">Belongs to the PsaE family.</text>
</comment>
<dbReference type="Pfam" id="PF02427">
    <property type="entry name" value="PSI_PsaE"/>
    <property type="match status" value="1"/>
</dbReference>
<accession>A0ABT5A5X3</accession>
<evidence type="ECO:0000256" key="7">
    <source>
        <dbReference type="ARBA" id="ARBA00023136"/>
    </source>
</evidence>
<comment type="function">
    <text evidence="1 8">Stabilizes the interaction between PsaC and the PSI core, assists the docking of the ferredoxin to PSI and interacts with ferredoxin-NADP oxidoreductase.</text>
</comment>
<dbReference type="PANTHER" id="PTHR34549">
    <property type="entry name" value="PHOTOSYSTEM I REACTION CENTER SUBUNIT IV A, CHLOROPLASTIC-RELATED"/>
    <property type="match status" value="1"/>
</dbReference>
<dbReference type="EMBL" id="JAQMTU010000065">
    <property type="protein sequence ID" value="MDB9487088.1"/>
    <property type="molecule type" value="Genomic_DNA"/>
</dbReference>
<keyword evidence="7 8" id="KW-0472">Membrane</keyword>
<evidence type="ECO:0000256" key="3">
    <source>
        <dbReference type="ARBA" id="ARBA00007501"/>
    </source>
</evidence>
<keyword evidence="10" id="KW-1185">Reference proteome</keyword>
<dbReference type="InterPro" id="IPR003375">
    <property type="entry name" value="PSI_PsaE"/>
</dbReference>
<sequence length="69" mass="7701">MVQRGSKVRILRPESYWFQEVGTVASIEKSAIKYPVIVRFDKVNYSGVNTNNFAVDELLEVAAPAAKAK</sequence>
<comment type="caution">
    <text evidence="9">The sequence shown here is derived from an EMBL/GenBank/DDBJ whole genome shotgun (WGS) entry which is preliminary data.</text>
</comment>
<dbReference type="Gene3D" id="2.30.30.50">
    <property type="match status" value="1"/>
</dbReference>
<comment type="subcellular location">
    <subcellularLocation>
        <location evidence="8">Cellular thylakoid membrane</location>
        <topology evidence="8">Peripheral membrane protein</topology>
    </subcellularLocation>
    <subcellularLocation>
        <location evidence="2">Membrane</location>
        <topology evidence="2">Peripheral membrane protein</topology>
    </subcellularLocation>
</comment>
<name>A0ABT5A5X3_9CYAN</name>
<dbReference type="SUPFAM" id="SSF50090">
    <property type="entry name" value="Electron transport accessory proteins"/>
    <property type="match status" value="1"/>
</dbReference>
<dbReference type="NCBIfam" id="NF002745">
    <property type="entry name" value="PRK02749.1"/>
    <property type="match status" value="1"/>
</dbReference>
<evidence type="ECO:0000313" key="9">
    <source>
        <dbReference type="EMBL" id="MDB9487088.1"/>
    </source>
</evidence>
<keyword evidence="8" id="KW-0793">Thylakoid</keyword>
<organism evidence="9 10">
    <name type="scientific">Dolichospermum circinale CS-537/01</name>
    <dbReference type="NCBI Taxonomy" id="3021739"/>
    <lineage>
        <taxon>Bacteria</taxon>
        <taxon>Bacillati</taxon>
        <taxon>Cyanobacteriota</taxon>
        <taxon>Cyanophyceae</taxon>
        <taxon>Nostocales</taxon>
        <taxon>Aphanizomenonaceae</taxon>
        <taxon>Dolichospermum</taxon>
        <taxon>Dolichospermum circinale</taxon>
    </lineage>
</organism>
<evidence type="ECO:0000256" key="6">
    <source>
        <dbReference type="ARBA" id="ARBA00022836"/>
    </source>
</evidence>
<dbReference type="Proteomes" id="UP001212123">
    <property type="component" value="Unassembled WGS sequence"/>
</dbReference>
<dbReference type="GeneID" id="78012523"/>
<evidence type="ECO:0000256" key="1">
    <source>
        <dbReference type="ARBA" id="ARBA00001993"/>
    </source>
</evidence>
<dbReference type="PANTHER" id="PTHR34549:SF2">
    <property type="entry name" value="PHOTOSYSTEM I SUBUNIT IV"/>
    <property type="match status" value="1"/>
</dbReference>
<protein>
    <recommendedName>
        <fullName evidence="4 8">Photosystem I reaction center subunit IV</fullName>
    </recommendedName>
</protein>
<evidence type="ECO:0000313" key="10">
    <source>
        <dbReference type="Proteomes" id="UP001212123"/>
    </source>
</evidence>
<evidence type="ECO:0000256" key="4">
    <source>
        <dbReference type="ARBA" id="ARBA00019865"/>
    </source>
</evidence>
<dbReference type="InterPro" id="IPR008990">
    <property type="entry name" value="Elect_transpt_acc-like_dom_sf"/>
</dbReference>
<dbReference type="RefSeq" id="WP_028082647.1">
    <property type="nucleotide sequence ID" value="NZ_JAQMTU010000065.1"/>
</dbReference>
<evidence type="ECO:0000256" key="5">
    <source>
        <dbReference type="ARBA" id="ARBA00022531"/>
    </source>
</evidence>
<proteinExistence type="inferred from homology"/>
<evidence type="ECO:0000256" key="2">
    <source>
        <dbReference type="ARBA" id="ARBA00004170"/>
    </source>
</evidence>
<keyword evidence="5 8" id="KW-0602">Photosynthesis</keyword>
<keyword evidence="6 8" id="KW-0603">Photosystem I</keyword>
<gene>
    <name evidence="8" type="primary">psaE</name>
    <name evidence="9" type="ORF">PN492_11110</name>
</gene>
<dbReference type="HAMAP" id="MF_00613">
    <property type="entry name" value="PSI_PsaE"/>
    <property type="match status" value="1"/>
</dbReference>
<reference evidence="9 10" key="1">
    <citation type="submission" date="2023-01" db="EMBL/GenBank/DDBJ databases">
        <title>Genomes from the Australian National Cyanobacteria Reference Collection.</title>
        <authorList>
            <person name="Willis A."/>
            <person name="Lee E.M.F."/>
        </authorList>
    </citation>
    <scope>NUCLEOTIDE SEQUENCE [LARGE SCALE GENOMIC DNA]</scope>
    <source>
        <strain evidence="9 10">CS-537/01</strain>
    </source>
</reference>
<evidence type="ECO:0000256" key="8">
    <source>
        <dbReference type="HAMAP-Rule" id="MF_00613"/>
    </source>
</evidence>